<reference evidence="1 2" key="1">
    <citation type="submission" date="2014-12" db="EMBL/GenBank/DDBJ databases">
        <title>Isolation of bacteria from lake water.</title>
        <authorList>
            <person name="Sheng K.-Y."/>
            <person name="Chin P.-S."/>
            <person name="Chan K.-G."/>
            <person name="Tan G.S."/>
        </authorList>
    </citation>
    <scope>NUCLEOTIDE SEQUENCE [LARGE SCALE GENOMIC DNA]</scope>
    <source>
        <strain evidence="1 2">KY4</strain>
    </source>
</reference>
<dbReference type="PATRIC" id="fig|80878.5.peg.1848"/>
<dbReference type="RefSeq" id="WP_044398279.1">
    <property type="nucleotide sequence ID" value="NZ_JXYQ01000032.1"/>
</dbReference>
<gene>
    <name evidence="1" type="ORF">RP29_10915</name>
</gene>
<name>A0A0D7K865_9BURK</name>
<organism evidence="1 2">
    <name type="scientific">Acidovorax temperans</name>
    <dbReference type="NCBI Taxonomy" id="80878"/>
    <lineage>
        <taxon>Bacteria</taxon>
        <taxon>Pseudomonadati</taxon>
        <taxon>Pseudomonadota</taxon>
        <taxon>Betaproteobacteria</taxon>
        <taxon>Burkholderiales</taxon>
        <taxon>Comamonadaceae</taxon>
        <taxon>Acidovorax</taxon>
    </lineage>
</organism>
<dbReference type="Proteomes" id="UP000032566">
    <property type="component" value="Unassembled WGS sequence"/>
</dbReference>
<dbReference type="EMBL" id="JXYQ01000032">
    <property type="protein sequence ID" value="KJA10515.1"/>
    <property type="molecule type" value="Genomic_DNA"/>
</dbReference>
<keyword evidence="2" id="KW-1185">Reference proteome</keyword>
<evidence type="ECO:0000313" key="2">
    <source>
        <dbReference type="Proteomes" id="UP000032566"/>
    </source>
</evidence>
<proteinExistence type="predicted"/>
<dbReference type="OrthoDB" id="8685558at2"/>
<sequence>MTLDYLDFDYSEDDEGTGTFDAMACVTEAQWARLQHEITQVLQWCHEQFPEGPSPLEDCGDWQYDLRGVQEVSTPVALHFDPATGGVARQFETAAPPRLTVTLTLSGHAQFCEALRAEFGLE</sequence>
<evidence type="ECO:0000313" key="1">
    <source>
        <dbReference type="EMBL" id="KJA10515.1"/>
    </source>
</evidence>
<comment type="caution">
    <text evidence="1">The sequence shown here is derived from an EMBL/GenBank/DDBJ whole genome shotgun (WGS) entry which is preliminary data.</text>
</comment>
<protein>
    <submittedName>
        <fullName evidence="1">Uncharacterized protein</fullName>
    </submittedName>
</protein>
<dbReference type="STRING" id="80878.RP29_10915"/>
<dbReference type="AlphaFoldDB" id="A0A0D7K865"/>
<accession>A0A0D7K865</accession>